<gene>
    <name evidence="9" type="primary">yndE_7</name>
    <name evidence="9" type="ORF">CLMAG_25770</name>
</gene>
<comment type="similarity">
    <text evidence="2">Belongs to the amino acid-polyamine-organocation (APC) superfamily. Spore germination protein (SGP) (TC 2.A.3.9) family.</text>
</comment>
<name>A0A162TKI5_9CLOT</name>
<evidence type="ECO:0000256" key="3">
    <source>
        <dbReference type="ARBA" id="ARBA00022448"/>
    </source>
</evidence>
<dbReference type="Proteomes" id="UP000076603">
    <property type="component" value="Unassembled WGS sequence"/>
</dbReference>
<protein>
    <submittedName>
        <fullName evidence="9">Spore germination protein YndE</fullName>
    </submittedName>
</protein>
<dbReference type="PANTHER" id="PTHR34975:SF2">
    <property type="entry name" value="SPORE GERMINATION PROTEIN A2"/>
    <property type="match status" value="1"/>
</dbReference>
<feature type="transmembrane region" description="Helical" evidence="8">
    <location>
        <begin position="333"/>
        <end position="355"/>
    </location>
</feature>
<feature type="transmembrane region" description="Helical" evidence="8">
    <location>
        <begin position="261"/>
        <end position="283"/>
    </location>
</feature>
<evidence type="ECO:0000256" key="5">
    <source>
        <dbReference type="ARBA" id="ARBA00022692"/>
    </source>
</evidence>
<dbReference type="NCBIfam" id="TIGR00912">
    <property type="entry name" value="2A0309"/>
    <property type="match status" value="1"/>
</dbReference>
<evidence type="ECO:0000256" key="7">
    <source>
        <dbReference type="ARBA" id="ARBA00023136"/>
    </source>
</evidence>
<keyword evidence="7 8" id="KW-0472">Membrane</keyword>
<feature type="transmembrane region" description="Helical" evidence="8">
    <location>
        <begin position="42"/>
        <end position="63"/>
    </location>
</feature>
<accession>A0A162TKI5</accession>
<comment type="caution">
    <text evidence="9">The sequence shown here is derived from an EMBL/GenBank/DDBJ whole genome shotgun (WGS) entry which is preliminary data.</text>
</comment>
<sequence length="364" mass="41735">MNKNVMDLLTPNQVMCVLIGYTMGVGILSLPNSLVKDAYQDAWISAALGGIYPLYMSLIAIYISNKFPKDNILILSKRFYGNFIGSIFNFIFLTFFATNFIFIASGFSSLSRVYAIDFLAPEKVAFCTVFIASYASYKGLKTLGKINEFLFYIQILLILSSIGAIHKGSILNIRPMFQSSLWNILKSVKESIFSYGGVEAIFLIYPSINDSNKVNVAVLKYTMIIIITYVYVTFITIFYYGVDIIPKNLWSFTAVTESFSISPIINFRFVFIFMWILMSLKLASNYCYASLIVLTDFFKKVPKIRLIAIIYCVIVYFIIKLPNETIRRHYIEIIFPKYIIFTFTYISLIALLIFFKKGEKNEKN</sequence>
<feature type="transmembrane region" description="Helical" evidence="8">
    <location>
        <begin position="149"/>
        <end position="172"/>
    </location>
</feature>
<feature type="transmembrane region" description="Helical" evidence="8">
    <location>
        <begin position="304"/>
        <end position="321"/>
    </location>
</feature>
<dbReference type="PANTHER" id="PTHR34975">
    <property type="entry name" value="SPORE GERMINATION PROTEIN A2"/>
    <property type="match status" value="1"/>
</dbReference>
<dbReference type="OrthoDB" id="1931502at2"/>
<dbReference type="AlphaFoldDB" id="A0A162TKI5"/>
<keyword evidence="4" id="KW-0309">Germination</keyword>
<feature type="transmembrane region" description="Helical" evidence="8">
    <location>
        <begin position="192"/>
        <end position="209"/>
    </location>
</feature>
<evidence type="ECO:0000313" key="9">
    <source>
        <dbReference type="EMBL" id="KZL92763.1"/>
    </source>
</evidence>
<proteinExistence type="inferred from homology"/>
<dbReference type="EMBL" id="LWAE01000002">
    <property type="protein sequence ID" value="KZL92763.1"/>
    <property type="molecule type" value="Genomic_DNA"/>
</dbReference>
<keyword evidence="3" id="KW-0813">Transport</keyword>
<dbReference type="InterPro" id="IPR004761">
    <property type="entry name" value="Spore_GerAB"/>
</dbReference>
<evidence type="ECO:0000256" key="4">
    <source>
        <dbReference type="ARBA" id="ARBA00022544"/>
    </source>
</evidence>
<organism evidence="9 10">
    <name type="scientific">Clostridium magnum DSM 2767</name>
    <dbReference type="NCBI Taxonomy" id="1121326"/>
    <lineage>
        <taxon>Bacteria</taxon>
        <taxon>Bacillati</taxon>
        <taxon>Bacillota</taxon>
        <taxon>Clostridia</taxon>
        <taxon>Eubacteriales</taxon>
        <taxon>Clostridiaceae</taxon>
        <taxon>Clostridium</taxon>
    </lineage>
</organism>
<dbReference type="RefSeq" id="WP_066622473.1">
    <property type="nucleotide sequence ID" value="NZ_FQXL01000073.1"/>
</dbReference>
<dbReference type="Pfam" id="PF03845">
    <property type="entry name" value="Spore_permease"/>
    <property type="match status" value="1"/>
</dbReference>
<dbReference type="GO" id="GO:0016020">
    <property type="term" value="C:membrane"/>
    <property type="evidence" value="ECO:0007669"/>
    <property type="project" value="UniProtKB-SubCell"/>
</dbReference>
<feature type="transmembrane region" description="Helical" evidence="8">
    <location>
        <begin position="83"/>
        <end position="107"/>
    </location>
</feature>
<evidence type="ECO:0000256" key="6">
    <source>
        <dbReference type="ARBA" id="ARBA00022989"/>
    </source>
</evidence>
<comment type="subcellular location">
    <subcellularLocation>
        <location evidence="1">Membrane</location>
        <topology evidence="1">Multi-pass membrane protein</topology>
    </subcellularLocation>
</comment>
<evidence type="ECO:0000256" key="8">
    <source>
        <dbReference type="SAM" id="Phobius"/>
    </source>
</evidence>
<dbReference type="GO" id="GO:0009847">
    <property type="term" value="P:spore germination"/>
    <property type="evidence" value="ECO:0007669"/>
    <property type="project" value="InterPro"/>
</dbReference>
<keyword evidence="10" id="KW-1185">Reference proteome</keyword>
<dbReference type="STRING" id="1121326.CLMAG_25770"/>
<keyword evidence="6 8" id="KW-1133">Transmembrane helix</keyword>
<feature type="transmembrane region" description="Helical" evidence="8">
    <location>
        <begin position="221"/>
        <end position="241"/>
    </location>
</feature>
<feature type="transmembrane region" description="Helical" evidence="8">
    <location>
        <begin position="12"/>
        <end position="30"/>
    </location>
</feature>
<evidence type="ECO:0000313" key="10">
    <source>
        <dbReference type="Proteomes" id="UP000076603"/>
    </source>
</evidence>
<reference evidence="9 10" key="1">
    <citation type="submission" date="2016-04" db="EMBL/GenBank/DDBJ databases">
        <title>Genome sequence of Clostridium magnum DSM 2767.</title>
        <authorList>
            <person name="Poehlein A."/>
            <person name="Uhlig R."/>
            <person name="Fischer R."/>
            <person name="Bahl H."/>
            <person name="Daniel R."/>
        </authorList>
    </citation>
    <scope>NUCLEOTIDE SEQUENCE [LARGE SCALE GENOMIC DNA]</scope>
    <source>
        <strain evidence="9 10">DSM 2767</strain>
    </source>
</reference>
<evidence type="ECO:0000256" key="2">
    <source>
        <dbReference type="ARBA" id="ARBA00007998"/>
    </source>
</evidence>
<dbReference type="PATRIC" id="fig|1121326.3.peg.2583"/>
<dbReference type="Gene3D" id="1.20.1740.10">
    <property type="entry name" value="Amino acid/polyamine transporter I"/>
    <property type="match status" value="1"/>
</dbReference>
<keyword evidence="5 8" id="KW-0812">Transmembrane</keyword>
<evidence type="ECO:0000256" key="1">
    <source>
        <dbReference type="ARBA" id="ARBA00004141"/>
    </source>
</evidence>
<feature type="transmembrane region" description="Helical" evidence="8">
    <location>
        <begin position="113"/>
        <end position="137"/>
    </location>
</feature>